<dbReference type="InParanoid" id="A0A2V0P0C7"/>
<dbReference type="Gene3D" id="3.40.50.1240">
    <property type="entry name" value="Phosphoglycerate mutase-like"/>
    <property type="match status" value="1"/>
</dbReference>
<comment type="caution">
    <text evidence="3">The sequence shown here is derived from an EMBL/GenBank/DDBJ whole genome shotgun (WGS) entry which is preliminary data.</text>
</comment>
<name>A0A2V0P0C7_9CHLO</name>
<evidence type="ECO:0008006" key="5">
    <source>
        <dbReference type="Google" id="ProtNLM"/>
    </source>
</evidence>
<gene>
    <name evidence="3" type="ORF">Rsub_05640</name>
</gene>
<dbReference type="InterPro" id="IPR013078">
    <property type="entry name" value="His_Pase_superF_clade-1"/>
</dbReference>
<protein>
    <recommendedName>
        <fullName evidence="5">Phosphoglycerate mutase</fullName>
    </recommendedName>
</protein>
<dbReference type="Pfam" id="PF00300">
    <property type="entry name" value="His_Phos_1"/>
    <property type="match status" value="1"/>
</dbReference>
<dbReference type="SUPFAM" id="SSF53254">
    <property type="entry name" value="Phosphoglycerate mutase-like"/>
    <property type="match status" value="1"/>
</dbReference>
<evidence type="ECO:0000313" key="4">
    <source>
        <dbReference type="Proteomes" id="UP000247498"/>
    </source>
</evidence>
<dbReference type="STRING" id="307507.A0A2V0P0C7"/>
<sequence>MQLRSNTYWVLRHGRSKANEAAIIVSSLENGVRREYALAEAGRQQAADAGRAFAAELRAAGFSPGDVVIYASPFSRTLETAQIAAAAAGVGAGQLQVAPELRERFFGAALELTSHDNYCPAWDADARDHGARPGGDGESVRDVVGRVAALLEELERRHSGRAVLLVSHGDTLSITQAAVGGGDLRAHRQHGLGTAELRRLPGQSGGGAAGAEAAAATAAKATVAAR</sequence>
<reference evidence="3 4" key="1">
    <citation type="journal article" date="2018" name="Sci. Rep.">
        <title>Raphidocelis subcapitata (=Pseudokirchneriella subcapitata) provides an insight into genome evolution and environmental adaptations in the Sphaeropleales.</title>
        <authorList>
            <person name="Suzuki S."/>
            <person name="Yamaguchi H."/>
            <person name="Nakajima N."/>
            <person name="Kawachi M."/>
        </authorList>
    </citation>
    <scope>NUCLEOTIDE SEQUENCE [LARGE SCALE GENOMIC DNA]</scope>
    <source>
        <strain evidence="3 4">NIES-35</strain>
    </source>
</reference>
<dbReference type="Proteomes" id="UP000247498">
    <property type="component" value="Unassembled WGS sequence"/>
</dbReference>
<feature type="binding site" evidence="2">
    <location>
        <begin position="12"/>
        <end position="19"/>
    </location>
    <ligand>
        <name>substrate</name>
    </ligand>
</feature>
<feature type="binding site" evidence="2">
    <location>
        <position position="76"/>
    </location>
    <ligand>
        <name>substrate</name>
    </ligand>
</feature>
<dbReference type="PANTHER" id="PTHR47821:SF2">
    <property type="entry name" value="PHOSPHOGLYCERATE MUTASE FAMILY PROTEIN"/>
    <property type="match status" value="1"/>
</dbReference>
<dbReference type="FunCoup" id="A0A2V0P0C7">
    <property type="interactions" value="14"/>
</dbReference>
<dbReference type="PANTHER" id="PTHR47821">
    <property type="entry name" value="PHOSPHOGLYCERATE MUTASE FAMILY PROTEIN"/>
    <property type="match status" value="1"/>
</dbReference>
<feature type="active site" description="Tele-phosphohistidine intermediate" evidence="1">
    <location>
        <position position="13"/>
    </location>
</feature>
<dbReference type="InterPro" id="IPR029033">
    <property type="entry name" value="His_PPase_superfam"/>
</dbReference>
<proteinExistence type="predicted"/>
<dbReference type="CDD" id="cd07067">
    <property type="entry name" value="HP_PGM_like"/>
    <property type="match status" value="1"/>
</dbReference>
<dbReference type="AlphaFoldDB" id="A0A2V0P0C7"/>
<dbReference type="SMART" id="SM00855">
    <property type="entry name" value="PGAM"/>
    <property type="match status" value="1"/>
</dbReference>
<dbReference type="OrthoDB" id="354304at2759"/>
<accession>A0A2V0P0C7</accession>
<keyword evidence="4" id="KW-1185">Reference proteome</keyword>
<evidence type="ECO:0000256" key="2">
    <source>
        <dbReference type="PIRSR" id="PIRSR613078-2"/>
    </source>
</evidence>
<feature type="active site" description="Proton donor/acceptor" evidence="1">
    <location>
        <position position="103"/>
    </location>
</feature>
<dbReference type="EMBL" id="BDRX01000037">
    <property type="protein sequence ID" value="GBF93029.1"/>
    <property type="molecule type" value="Genomic_DNA"/>
</dbReference>
<organism evidence="3 4">
    <name type="scientific">Raphidocelis subcapitata</name>
    <dbReference type="NCBI Taxonomy" id="307507"/>
    <lineage>
        <taxon>Eukaryota</taxon>
        <taxon>Viridiplantae</taxon>
        <taxon>Chlorophyta</taxon>
        <taxon>core chlorophytes</taxon>
        <taxon>Chlorophyceae</taxon>
        <taxon>CS clade</taxon>
        <taxon>Sphaeropleales</taxon>
        <taxon>Selenastraceae</taxon>
        <taxon>Raphidocelis</taxon>
    </lineage>
</organism>
<evidence type="ECO:0000313" key="3">
    <source>
        <dbReference type="EMBL" id="GBF93029.1"/>
    </source>
</evidence>
<evidence type="ECO:0000256" key="1">
    <source>
        <dbReference type="PIRSR" id="PIRSR613078-1"/>
    </source>
</evidence>